<dbReference type="NCBIfam" id="NF010738">
    <property type="entry name" value="PRK14140.1"/>
    <property type="match status" value="1"/>
</dbReference>
<dbReference type="EMBL" id="JACJVJ010000002">
    <property type="protein sequence ID" value="MBC2778240.1"/>
    <property type="molecule type" value="Genomic_DNA"/>
</dbReference>
<dbReference type="RefSeq" id="WP_185801510.1">
    <property type="nucleotide sequence ID" value="NZ_JACJVJ010000002.1"/>
</dbReference>
<evidence type="ECO:0000256" key="7">
    <source>
        <dbReference type="ARBA" id="ARBA00053401"/>
    </source>
</evidence>
<organism evidence="15 16">
    <name type="scientific">Parasphingopyxis marina</name>
    <dbReference type="NCBI Taxonomy" id="2761622"/>
    <lineage>
        <taxon>Bacteria</taxon>
        <taxon>Pseudomonadati</taxon>
        <taxon>Pseudomonadota</taxon>
        <taxon>Alphaproteobacteria</taxon>
        <taxon>Sphingomonadales</taxon>
        <taxon>Sphingomonadaceae</taxon>
        <taxon>Parasphingopyxis</taxon>
    </lineage>
</organism>
<gene>
    <name evidence="10 15" type="primary">grpE</name>
    <name evidence="15" type="ORF">H6P80_11490</name>
</gene>
<comment type="subcellular location">
    <subcellularLocation>
        <location evidence="1 10">Cytoplasm</location>
    </subcellularLocation>
</comment>
<dbReference type="InterPro" id="IPR013805">
    <property type="entry name" value="GrpE_CC"/>
</dbReference>
<dbReference type="GO" id="GO:0005737">
    <property type="term" value="C:cytoplasm"/>
    <property type="evidence" value="ECO:0007669"/>
    <property type="project" value="UniProtKB-SubCell"/>
</dbReference>
<evidence type="ECO:0000256" key="2">
    <source>
        <dbReference type="ARBA" id="ARBA00009054"/>
    </source>
</evidence>
<proteinExistence type="inferred from homology"/>
<comment type="similarity">
    <text evidence="2 10 12">Belongs to the GrpE family.</text>
</comment>
<dbReference type="PROSITE" id="PS01071">
    <property type="entry name" value="GRPE"/>
    <property type="match status" value="1"/>
</dbReference>
<comment type="caution">
    <text evidence="15">The sequence shown here is derived from an EMBL/GenBank/DDBJ whole genome shotgun (WGS) entry which is preliminary data.</text>
</comment>
<dbReference type="SUPFAM" id="SSF58014">
    <property type="entry name" value="Coiled-coil domain of nucleotide exchange factor GrpE"/>
    <property type="match status" value="1"/>
</dbReference>
<name>A0A842I1Y1_9SPHN</name>
<evidence type="ECO:0000256" key="13">
    <source>
        <dbReference type="SAM" id="Coils"/>
    </source>
</evidence>
<evidence type="ECO:0000256" key="3">
    <source>
        <dbReference type="ARBA" id="ARBA00011738"/>
    </source>
</evidence>
<dbReference type="InterPro" id="IPR009012">
    <property type="entry name" value="GrpE_head"/>
</dbReference>
<keyword evidence="5 10" id="KW-0346">Stress response</keyword>
<comment type="function">
    <text evidence="7 10 11">Participates actively in the response to hyperosmotic and heat shock by preventing the aggregation of stress-denatured proteins, in association with DnaK and GrpE. It is the nucleotide exchange factor for DnaK and may function as a thermosensor. Unfolded proteins bind initially to DnaJ; upon interaction with the DnaJ-bound protein, DnaK hydrolyzes its bound ATP, resulting in the formation of a stable complex. GrpE releases ADP from DnaK; ATP binding to DnaK triggers the release of the substrate protein, thus completing the reaction cycle. Several rounds of ATP-dependent interactions between DnaJ, DnaK and GrpE are required for fully efficient folding.</text>
</comment>
<dbReference type="GO" id="GO:0006457">
    <property type="term" value="P:protein folding"/>
    <property type="evidence" value="ECO:0007669"/>
    <property type="project" value="InterPro"/>
</dbReference>
<evidence type="ECO:0000256" key="10">
    <source>
        <dbReference type="HAMAP-Rule" id="MF_01151"/>
    </source>
</evidence>
<dbReference type="InterPro" id="IPR000740">
    <property type="entry name" value="GrpE"/>
</dbReference>
<protein>
    <recommendedName>
        <fullName evidence="8 10">Protein GrpE</fullName>
    </recommendedName>
    <alternativeName>
        <fullName evidence="9 10">HSP-70 cofactor</fullName>
    </alternativeName>
</protein>
<comment type="subunit">
    <text evidence="3 10">Homodimer.</text>
</comment>
<evidence type="ECO:0000256" key="12">
    <source>
        <dbReference type="RuleBase" id="RU004478"/>
    </source>
</evidence>
<evidence type="ECO:0000256" key="5">
    <source>
        <dbReference type="ARBA" id="ARBA00023016"/>
    </source>
</evidence>
<dbReference type="Gene3D" id="2.30.22.10">
    <property type="entry name" value="Head domain of nucleotide exchange factor GrpE"/>
    <property type="match status" value="1"/>
</dbReference>
<keyword evidence="16" id="KW-1185">Reference proteome</keyword>
<evidence type="ECO:0000256" key="4">
    <source>
        <dbReference type="ARBA" id="ARBA00022490"/>
    </source>
</evidence>
<dbReference type="Proteomes" id="UP000564378">
    <property type="component" value="Unassembled WGS sequence"/>
</dbReference>
<evidence type="ECO:0000256" key="8">
    <source>
        <dbReference type="ARBA" id="ARBA00072274"/>
    </source>
</evidence>
<sequence>MDGQKTENIEDEILSDEAEAELKGVPESMRDDGDEDQPSDADRIAELEEALAVAQQDVLYAKAEEQNTRRRLEQERQNASAYAATAFARDILSVADNLERALGSIPEELREDEKFKGLVTGLEATGKELISVFSRHGIEEIEALGQSLDPNKHQAMVEIPDGEAEPGTIVQQMQRGYMIKDRLLRPAMVGVAKKPE</sequence>
<dbReference type="Gene3D" id="3.90.20.20">
    <property type="match status" value="1"/>
</dbReference>
<dbReference type="PRINTS" id="PR00773">
    <property type="entry name" value="GRPEPROTEIN"/>
</dbReference>
<dbReference type="GO" id="GO:0042803">
    <property type="term" value="F:protein homodimerization activity"/>
    <property type="evidence" value="ECO:0007669"/>
    <property type="project" value="InterPro"/>
</dbReference>
<reference evidence="15 16" key="1">
    <citation type="submission" date="2020-08" db="EMBL/GenBank/DDBJ databases">
        <title>Draft genome sequence of Parasphingopyxis sp. GrpM-11.</title>
        <authorList>
            <person name="Oh J."/>
            <person name="Roh D.-H."/>
        </authorList>
    </citation>
    <scope>NUCLEOTIDE SEQUENCE [LARGE SCALE GENOMIC DNA]</scope>
    <source>
        <strain evidence="15 16">GrpM-11</strain>
    </source>
</reference>
<feature type="compositionally biased region" description="Basic and acidic residues" evidence="14">
    <location>
        <begin position="20"/>
        <end position="31"/>
    </location>
</feature>
<evidence type="ECO:0000313" key="15">
    <source>
        <dbReference type="EMBL" id="MBC2778240.1"/>
    </source>
</evidence>
<accession>A0A842I1Y1</accession>
<evidence type="ECO:0000256" key="9">
    <source>
        <dbReference type="ARBA" id="ARBA00076414"/>
    </source>
</evidence>
<feature type="region of interest" description="Disordered" evidence="14">
    <location>
        <begin position="1"/>
        <end position="41"/>
    </location>
</feature>
<dbReference type="Pfam" id="PF01025">
    <property type="entry name" value="GrpE"/>
    <property type="match status" value="1"/>
</dbReference>
<dbReference type="GO" id="GO:0000774">
    <property type="term" value="F:adenyl-nucleotide exchange factor activity"/>
    <property type="evidence" value="ECO:0007669"/>
    <property type="project" value="InterPro"/>
</dbReference>
<dbReference type="GO" id="GO:0051087">
    <property type="term" value="F:protein-folding chaperone binding"/>
    <property type="evidence" value="ECO:0007669"/>
    <property type="project" value="InterPro"/>
</dbReference>
<dbReference type="AlphaFoldDB" id="A0A842I1Y1"/>
<dbReference type="PANTHER" id="PTHR21237:SF23">
    <property type="entry name" value="GRPE PROTEIN HOMOLOG, MITOCHONDRIAL"/>
    <property type="match status" value="1"/>
</dbReference>
<feature type="compositionally biased region" description="Acidic residues" evidence="14">
    <location>
        <begin position="9"/>
        <end position="19"/>
    </location>
</feature>
<evidence type="ECO:0000313" key="16">
    <source>
        <dbReference type="Proteomes" id="UP000564378"/>
    </source>
</evidence>
<keyword evidence="13" id="KW-0175">Coiled coil</keyword>
<evidence type="ECO:0000256" key="14">
    <source>
        <dbReference type="SAM" id="MobiDB-lite"/>
    </source>
</evidence>
<keyword evidence="4 10" id="KW-0963">Cytoplasm</keyword>
<keyword evidence="6 10" id="KW-0143">Chaperone</keyword>
<dbReference type="GO" id="GO:0051082">
    <property type="term" value="F:unfolded protein binding"/>
    <property type="evidence" value="ECO:0007669"/>
    <property type="project" value="TreeGrafter"/>
</dbReference>
<dbReference type="SUPFAM" id="SSF51064">
    <property type="entry name" value="Head domain of nucleotide exchange factor GrpE"/>
    <property type="match status" value="1"/>
</dbReference>
<evidence type="ECO:0000256" key="6">
    <source>
        <dbReference type="ARBA" id="ARBA00023186"/>
    </source>
</evidence>
<feature type="coiled-coil region" evidence="13">
    <location>
        <begin position="44"/>
        <end position="82"/>
    </location>
</feature>
<dbReference type="HAMAP" id="MF_01151">
    <property type="entry name" value="GrpE"/>
    <property type="match status" value="1"/>
</dbReference>
<dbReference type="FunFam" id="2.30.22.10:FF:000001">
    <property type="entry name" value="Protein GrpE"/>
    <property type="match status" value="1"/>
</dbReference>
<dbReference type="PANTHER" id="PTHR21237">
    <property type="entry name" value="GRPE PROTEIN"/>
    <property type="match status" value="1"/>
</dbReference>
<evidence type="ECO:0000256" key="1">
    <source>
        <dbReference type="ARBA" id="ARBA00004496"/>
    </source>
</evidence>
<evidence type="ECO:0000256" key="11">
    <source>
        <dbReference type="RuleBase" id="RU000639"/>
    </source>
</evidence>
<dbReference type="CDD" id="cd00446">
    <property type="entry name" value="GrpE"/>
    <property type="match status" value="1"/>
</dbReference>